<evidence type="ECO:0000313" key="2">
    <source>
        <dbReference type="EnsemblMetazoa" id="GPPI029029-PA"/>
    </source>
</evidence>
<proteinExistence type="predicted"/>
<feature type="region of interest" description="Disordered" evidence="1">
    <location>
        <begin position="58"/>
        <end position="86"/>
    </location>
</feature>
<reference evidence="2" key="2">
    <citation type="submission" date="2020-05" db="UniProtKB">
        <authorList>
            <consortium name="EnsemblMetazoa"/>
        </authorList>
    </citation>
    <scope>IDENTIFICATION</scope>
    <source>
        <strain evidence="2">IAEA</strain>
    </source>
</reference>
<feature type="region of interest" description="Disordered" evidence="1">
    <location>
        <begin position="1"/>
        <end position="21"/>
    </location>
</feature>
<keyword evidence="3" id="KW-1185">Reference proteome</keyword>
<reference evidence="3" key="1">
    <citation type="submission" date="2015-01" db="EMBL/GenBank/DDBJ databases">
        <authorList>
            <person name="Aksoy S."/>
            <person name="Warren W."/>
            <person name="Wilson R.K."/>
        </authorList>
    </citation>
    <scope>NUCLEOTIDE SEQUENCE [LARGE SCALE GENOMIC DNA]</scope>
    <source>
        <strain evidence="3">IAEA</strain>
    </source>
</reference>
<dbReference type="Proteomes" id="UP000092460">
    <property type="component" value="Unassembled WGS sequence"/>
</dbReference>
<dbReference type="EMBL" id="JXJN01013795">
    <property type="status" value="NOT_ANNOTATED_CDS"/>
    <property type="molecule type" value="Genomic_DNA"/>
</dbReference>
<organism evidence="2 3">
    <name type="scientific">Glossina palpalis gambiensis</name>
    <dbReference type="NCBI Taxonomy" id="67801"/>
    <lineage>
        <taxon>Eukaryota</taxon>
        <taxon>Metazoa</taxon>
        <taxon>Ecdysozoa</taxon>
        <taxon>Arthropoda</taxon>
        <taxon>Hexapoda</taxon>
        <taxon>Insecta</taxon>
        <taxon>Pterygota</taxon>
        <taxon>Neoptera</taxon>
        <taxon>Endopterygota</taxon>
        <taxon>Diptera</taxon>
        <taxon>Brachycera</taxon>
        <taxon>Muscomorpha</taxon>
        <taxon>Hippoboscoidea</taxon>
        <taxon>Glossinidae</taxon>
        <taxon>Glossina</taxon>
    </lineage>
</organism>
<accession>A0A1B0BG80</accession>
<dbReference type="VEuPathDB" id="VectorBase:GPPI029029"/>
<evidence type="ECO:0000313" key="3">
    <source>
        <dbReference type="Proteomes" id="UP000092460"/>
    </source>
</evidence>
<name>A0A1B0BG80_9MUSC</name>
<protein>
    <submittedName>
        <fullName evidence="2">Uncharacterized protein</fullName>
    </submittedName>
</protein>
<dbReference type="EMBL" id="JXJN01013796">
    <property type="status" value="NOT_ANNOTATED_CDS"/>
    <property type="molecule type" value="Genomic_DNA"/>
</dbReference>
<dbReference type="EMBL" id="JXJN01013797">
    <property type="status" value="NOT_ANNOTATED_CDS"/>
    <property type="molecule type" value="Genomic_DNA"/>
</dbReference>
<dbReference type="EMBL" id="JXJN01013798">
    <property type="status" value="NOT_ANNOTATED_CDS"/>
    <property type="molecule type" value="Genomic_DNA"/>
</dbReference>
<dbReference type="EnsemblMetazoa" id="GPPI029029-RA">
    <property type="protein sequence ID" value="GPPI029029-PA"/>
    <property type="gene ID" value="GPPI029029"/>
</dbReference>
<sequence>MEAIRRPTQLRGPKPKGRNTNGLLGFKALTFSFVCSDRSQRSDVVLLEDELDVRLNVKKNTSSSQYPEKRKPNKTNKNDVNTSPAVNSFSRENFTILSAVS</sequence>
<evidence type="ECO:0000256" key="1">
    <source>
        <dbReference type="SAM" id="MobiDB-lite"/>
    </source>
</evidence>
<dbReference type="AlphaFoldDB" id="A0A1B0BG80"/>